<feature type="binding site" evidence="7">
    <location>
        <begin position="342"/>
        <end position="349"/>
    </location>
    <ligand>
        <name>ATP</name>
        <dbReference type="ChEBI" id="CHEBI:30616"/>
    </ligand>
</feature>
<dbReference type="GeneID" id="112282505"/>
<dbReference type="GO" id="GO:0008017">
    <property type="term" value="F:microtubule binding"/>
    <property type="evidence" value="ECO:0007669"/>
    <property type="project" value="InterPro"/>
</dbReference>
<dbReference type="InterPro" id="IPR044986">
    <property type="entry name" value="KIF15/KIN-12"/>
</dbReference>
<dbReference type="RefSeq" id="XP_024375914.1">
    <property type="nucleotide sequence ID" value="XM_024520146.2"/>
</dbReference>
<dbReference type="PaxDb" id="3218-PP1S41_148V6.1"/>
<name>A0A2K1KIJ0_PHYPA</name>
<reference evidence="11 13" key="2">
    <citation type="journal article" date="2018" name="Plant J.">
        <title>The Physcomitrella patens chromosome-scale assembly reveals moss genome structure and evolution.</title>
        <authorList>
            <person name="Lang D."/>
            <person name="Ullrich K.K."/>
            <person name="Murat F."/>
            <person name="Fuchs J."/>
            <person name="Jenkins J."/>
            <person name="Haas F.B."/>
            <person name="Piednoel M."/>
            <person name="Gundlach H."/>
            <person name="Van Bel M."/>
            <person name="Meyberg R."/>
            <person name="Vives C."/>
            <person name="Morata J."/>
            <person name="Symeonidi A."/>
            <person name="Hiss M."/>
            <person name="Muchero W."/>
            <person name="Kamisugi Y."/>
            <person name="Saleh O."/>
            <person name="Blanc G."/>
            <person name="Decker E.L."/>
            <person name="van Gessel N."/>
            <person name="Grimwood J."/>
            <person name="Hayes R.D."/>
            <person name="Graham S.W."/>
            <person name="Gunter L.E."/>
            <person name="McDaniel S.F."/>
            <person name="Hoernstein S.N.W."/>
            <person name="Larsson A."/>
            <person name="Li F.W."/>
            <person name="Perroud P.F."/>
            <person name="Phillips J."/>
            <person name="Ranjan P."/>
            <person name="Rokshar D.S."/>
            <person name="Rothfels C.J."/>
            <person name="Schneider L."/>
            <person name="Shu S."/>
            <person name="Stevenson D.W."/>
            <person name="Thummler F."/>
            <person name="Tillich M."/>
            <person name="Villarreal Aguilar J.C."/>
            <person name="Widiez T."/>
            <person name="Wong G.K."/>
            <person name="Wymore A."/>
            <person name="Zhang Y."/>
            <person name="Zimmer A.D."/>
            <person name="Quatrano R.S."/>
            <person name="Mayer K.F.X."/>
            <person name="Goodstein D."/>
            <person name="Casacuberta J.M."/>
            <person name="Vandepoele K."/>
            <person name="Reski R."/>
            <person name="Cuming A.C."/>
            <person name="Tuskan G.A."/>
            <person name="Maumus F."/>
            <person name="Salse J."/>
            <person name="Schmutz J."/>
            <person name="Rensing S.A."/>
        </authorList>
    </citation>
    <scope>NUCLEOTIDE SEQUENCE [LARGE SCALE GENOMIC DNA]</scope>
    <source>
        <strain evidence="12 13">cv. Gransden 2004</strain>
    </source>
</reference>
<feature type="coiled-coil region" evidence="8">
    <location>
        <begin position="671"/>
        <end position="731"/>
    </location>
</feature>
<dbReference type="Gramene" id="Pp3c5_5310V3.2">
    <property type="protein sequence ID" value="Pp3c5_5310V3.2"/>
    <property type="gene ID" value="Pp3c5_5310"/>
</dbReference>
<dbReference type="InterPro" id="IPR036961">
    <property type="entry name" value="Kinesin_motor_dom_sf"/>
</dbReference>
<accession>A0A2K1KIJ0</accession>
<dbReference type="SMART" id="SM00129">
    <property type="entry name" value="KISc"/>
    <property type="match status" value="1"/>
</dbReference>
<sequence>MGRGASPMRSMVRSSPKKPSQENMDSHHVNFGELTPMRKPLSSILESSRNPLVASDDNGGYSSVSKGKLDATTPKMKKRGGQCLLTENIDGGNATPEKQGHGKVKKSRARHQSPAKSLSTANVLDVGSVEPGCDMPSSDDDQAVGTCCKGQLEQHGSFKLAAENTNSLTPRANNERGGKLGTESEPTSSARASSCQNISATPAKGVTRTLKFGAAHGPGVPGSSTSRALVPIPQSGRNAIQEAVEQQFNLEEDPTFWHDHNVQVLIRTRPISSSEVISQGFSKCLRQESPHTITWLGPPETRFTFDQVAGEIVSQEKLFNVAGLPMVENCMAGYNSCMFAYGQTGSGKTHTMLGDIDHLGDKPSDNRGMTPRVFEYLFSRIKLEEERRADENLKFLTKCSFLEIYNEQITDLLEPTSTNLQMREDVRKGVYVDNLTEVEVNSVQDVIQLLSQGSANRKVAATNMNRESSRSHSVFTCIIESKWERDSMTNIRFGRLNLVDLAGSERQKTSGAEGERLKEAANINKSLSTLGLVIMILVDVANGKQRHVPYRDSKLTFLLQDSLGGNSKTTIIATVSPSSCNSLETLSTLKFAQRAKLIRNTAVINEDASGDVKALRAQIQQMKEELDRLRRQSISRVPLSQDDFNPIRSSIESWGDAHKFFGSPEVFSRKFRQMESVVESLKAELAAKEKNHEPSRMKDLELENIKHLELIADLRLQLKQSEERAKMQECTLGLQLQAASIETQNLHSELEATKEAFEAARALAKKLQTHEAALVGSQYAAAVKQIRLETEEMAVQQSQSLTNIQEMAVLFRMKETELRGQLEDAQIIIQKLSAKDKEKKSGGVSAQLDSGNTPNSARAEDGSFGRLQRAQEIEMRHAEEVMQLQLELESLEAVLEEERVQKESAQATLNEEKSLRRKVEENVAKLTYQLQEAEDIISNLKAAAAVRETTYFDAVSKLQLCSPDLKSPRRSEQLDQDKSLMEALEIHHHHSTQEFEALQADHTKLLEKLERREEREKILRKKIDRLEHELTKEQEIRDLERECAKLDEGGLTEEAERLSLEKKLESAKQELEIVHTENLKLSDDEFEKDMARCQAECETVIAITSMQAELVDLRGEVESLCLELAAAREMVSERTNELDKTRVMLTDVKGENLLIVEKFESILMVKDREIDTLRREWQSATVKLIDYLAEGDKALNEASFEMEQIFSDYLPFSARSSRDSIISSKSTEKMKAVELKQQLQHAQVLTKDAEARVRLLNETAFALATAQALDAPQKLHRLSIQAAEAMEILHSEADSMKLKLLEFEKYAMVMSVFMHWLAQSGDAKSIAGSIGCENPNVSESSIAVYSLKEKLALTLSELKEAKDKAAETAAAHESLAIVKEVWEVEKKGLQSDLSSLERDKLYLEAEIDALRLELSGVQHRSDRSGAQETEAKFLLSSETSDLLKEKDERISSAKPMSERISSMSVPKEDRDVLEMRRKLESLQDEIRVKEKALVDVEKQLFESLQASVALGKEKDDAISDLTAELNEMSSRYAGSSEELGRVRGELDFIQAELGAKELLLQDSQTRVTQEDVVFDKLSKEKEAIEAELEAEGQLLQESLAHIAQVDIVMEKLTGEKEVLHSQLESMTLEANVASLRLCEAEEAHSCLQDKVAFIEARIAEYESKEQSLVMEIEELSTARNMSDEDVLQLQNEVLELRRERDSLNLEVSTMDMQSAISDKLQYIQSVCIETDDRIASMQLEIEALTSAKKTLESEVQSIEAMAAQLLLHTAEREESLEVSQMHFELEHMKSVDVTQAFFAQTVETQGSPKEILAVHVNLQAAEEKIACKSKVLDGLFNSKAEKEEEYRLLKDQLEHKAAKLFQAQEKLEELAVLVQEYSTAEESWRNEKDRLLTEVRILKSELEEKELHCLTVQEEKEALERRVQEVAGGNDAASATISSLKSRTEDIEASDRNTRTNLPSDADDNELAKVRAALTGAEEKVKLLVDANATMTDAWEGERSMLNADKELMQLEISRLEKPVLSVPGQCNATSRDAVIGKDHYIDELKQVMKRTSADCEKLRSILRERDNTILSVKLQLEEAMVHYKEAEIEMEKTIREKEDAISRIAELESEVSNAQDEIMRRRKQVESFELELDNVVVRVTDSEAQRRAQGVELECSMDIALAETCEEECKNEPKYESEAARAESDNYSVLEKKMHGSFFGSRRHASEEVDDSMSLCMPTLTAIALVKEEFDFMKNHIEKEIESLADNVKSLKADMSSWFSGIPVDCIQEDLNHIMKAHSMEIVSLTRKIQGLERLLAGRKFDVSTLHTTLLSVPEVERKSLAEEEVVGSVNYHQAADPASACADLENTRVELEMSEAAVSELLTAVGERDATLSSLESALKQSQARLAELSAEVDSNRQEVQSAKLALFNVDQLRALVDTLQRQVTQREELIKGLEYDINLLEESGAVDAENAAKTISQLQKDLDDKSSDVNMFRNRIATLEAVLDSKLNTLATMERDLVASNANAAEAAVENSNFHARVKALKSELAARDALVKESEFVIISLKSELENAKSFMAENEAVAIKARQSAEVFKSKSEEMMAEEEQLRNRVSALQNQVNILEKKIEEQIHMQELAEKKLTQVRHQGSTFPVLESKEAQAATQTLERKLNLMEADLSIEQQRHGSLQLLCEEKDRQIKDLNAQINQLTLCGKQTSESQQKVRLEAMVQSSPAKSLAKASSIGPSFEFRNADFAVRRRIEELEALAAERLKEVYTLNAKIADLESEMHDVVRELVRTNLDVQNFKLSNPQVKEIVATVRRRSVESQKSGIATDVEVEKLRNKLNEFIEERDSWLEEIQKQQVEMTAARVTAEQMRFRDDTLTAENEKLKTQSTALRKRICDLEQEMKKLSGQQNLQQRIHHHAKIKDENNSLRLEVEGLNTKLRRLEMMFARVKDELERYRISAGKSPFPNIDEEQRLRSKLQEAEERKIQFAQQFITLCNAIQRAAGSSKSVTRVDQSTAIEAIRNVESRLRSAEDEVSDFKLKARISGEKRRLSELRTFQSPMKSKPRNNISGALPNIGDDI</sequence>
<feature type="coiled-coil region" evidence="8">
    <location>
        <begin position="2042"/>
        <end position="2132"/>
    </location>
</feature>
<dbReference type="GO" id="GO:0005874">
    <property type="term" value="C:microtubule"/>
    <property type="evidence" value="ECO:0007669"/>
    <property type="project" value="UniProtKB-KW"/>
</dbReference>
<dbReference type="PANTHER" id="PTHR37739:SF8">
    <property type="entry name" value="KINESIN-LIKE PROTEIN KIN-12D"/>
    <property type="match status" value="1"/>
</dbReference>
<dbReference type="Pfam" id="PF00225">
    <property type="entry name" value="Kinesin"/>
    <property type="match status" value="1"/>
</dbReference>
<dbReference type="EnsemblPlants" id="Pp3c5_5310V3.1">
    <property type="protein sequence ID" value="Pp3c5_5310V3.1"/>
    <property type="gene ID" value="Pp3c5_5310"/>
</dbReference>
<feature type="coiled-coil region" evidence="8">
    <location>
        <begin position="605"/>
        <end position="632"/>
    </location>
</feature>
<evidence type="ECO:0000256" key="6">
    <source>
        <dbReference type="ARBA" id="ARBA00034488"/>
    </source>
</evidence>
<feature type="coiled-coil region" evidence="8">
    <location>
        <begin position="1734"/>
        <end position="1761"/>
    </location>
</feature>
<evidence type="ECO:0000313" key="13">
    <source>
        <dbReference type="Proteomes" id="UP000006727"/>
    </source>
</evidence>
<feature type="region of interest" description="Disordered" evidence="9">
    <location>
        <begin position="1"/>
        <end position="121"/>
    </location>
</feature>
<feature type="coiled-coil region" evidence="8">
    <location>
        <begin position="1348"/>
        <end position="1413"/>
    </location>
</feature>
<proteinExistence type="inferred from homology"/>
<feature type="coiled-coil region" evidence="8">
    <location>
        <begin position="995"/>
        <end position="1084"/>
    </location>
</feature>
<dbReference type="InterPro" id="IPR019821">
    <property type="entry name" value="Kinesin_motor_CS"/>
</dbReference>
<feature type="domain" description="Kinesin motor" evidence="10">
    <location>
        <begin position="261"/>
        <end position="598"/>
    </location>
</feature>
<dbReference type="Proteomes" id="UP000006727">
    <property type="component" value="Chromosome 5"/>
</dbReference>
<keyword evidence="1" id="KW-0493">Microtubule</keyword>
<dbReference type="Gramene" id="Pp3c5_5310V3.1">
    <property type="protein sequence ID" value="Pp3c5_5310V3.1"/>
    <property type="gene ID" value="Pp3c5_5310"/>
</dbReference>
<protein>
    <recommendedName>
        <fullName evidence="10">Kinesin motor domain-containing protein</fullName>
    </recommendedName>
</protein>
<evidence type="ECO:0000256" key="4">
    <source>
        <dbReference type="ARBA" id="ARBA00023054"/>
    </source>
</evidence>
<feature type="compositionally biased region" description="Polar residues" evidence="9">
    <location>
        <begin position="163"/>
        <end position="172"/>
    </location>
</feature>
<gene>
    <name evidence="12" type="primary">LOC112282505</name>
    <name evidence="11" type="ORF">PHYPA_007281</name>
</gene>
<evidence type="ECO:0000256" key="7">
    <source>
        <dbReference type="PROSITE-ProRule" id="PRU00283"/>
    </source>
</evidence>
<keyword evidence="2 7" id="KW-0547">Nucleotide-binding</keyword>
<feature type="coiled-coil region" evidence="8">
    <location>
        <begin position="1832"/>
        <end position="1922"/>
    </location>
</feature>
<dbReference type="OrthoDB" id="3176171at2759"/>
<dbReference type="FunCoup" id="A0A2K1KIJ0">
    <property type="interactions" value="553"/>
</dbReference>
<evidence type="ECO:0000256" key="1">
    <source>
        <dbReference type="ARBA" id="ARBA00022701"/>
    </source>
</evidence>
<dbReference type="InterPro" id="IPR027417">
    <property type="entry name" value="P-loop_NTPase"/>
</dbReference>
<organism evidence="11">
    <name type="scientific">Physcomitrium patens</name>
    <name type="common">Spreading-leaved earth moss</name>
    <name type="synonym">Physcomitrella patens</name>
    <dbReference type="NCBI Taxonomy" id="3218"/>
    <lineage>
        <taxon>Eukaryota</taxon>
        <taxon>Viridiplantae</taxon>
        <taxon>Streptophyta</taxon>
        <taxon>Embryophyta</taxon>
        <taxon>Bryophyta</taxon>
        <taxon>Bryophytina</taxon>
        <taxon>Bryopsida</taxon>
        <taxon>Funariidae</taxon>
        <taxon>Funariales</taxon>
        <taxon>Funariaceae</taxon>
        <taxon>Physcomitrium</taxon>
    </lineage>
</organism>
<feature type="coiled-coil region" evidence="8">
    <location>
        <begin position="2570"/>
        <end position="2689"/>
    </location>
</feature>
<dbReference type="SUPFAM" id="SSF52540">
    <property type="entry name" value="P-loop containing nucleoside triphosphate hydrolases"/>
    <property type="match status" value="1"/>
</dbReference>
<feature type="coiled-coil region" evidence="8">
    <location>
        <begin position="867"/>
        <end position="943"/>
    </location>
</feature>
<dbReference type="STRING" id="3218.A0A2K1KIJ0"/>
<comment type="similarity">
    <text evidence="6">Belongs to the TRAFAC class myosin-kinesin ATPase superfamily. Kinesin family. KIN-12 subfamily.</text>
</comment>
<dbReference type="PROSITE" id="PS00411">
    <property type="entry name" value="KINESIN_MOTOR_1"/>
    <property type="match status" value="1"/>
</dbReference>
<feature type="region of interest" description="Disordered" evidence="9">
    <location>
        <begin position="159"/>
        <end position="196"/>
    </location>
</feature>
<evidence type="ECO:0000256" key="9">
    <source>
        <dbReference type="SAM" id="MobiDB-lite"/>
    </source>
</evidence>
<feature type="region of interest" description="Disordered" evidence="9">
    <location>
        <begin position="3041"/>
        <end position="3062"/>
    </location>
</feature>
<keyword evidence="5 7" id="KW-0505">Motor protein</keyword>
<feature type="region of interest" description="Disordered" evidence="9">
    <location>
        <begin position="839"/>
        <end position="862"/>
    </location>
</feature>
<keyword evidence="13" id="KW-1185">Reference proteome</keyword>
<dbReference type="InterPro" id="IPR001752">
    <property type="entry name" value="Kinesin_motor_dom"/>
</dbReference>
<feature type="compositionally biased region" description="Polar residues" evidence="9">
    <location>
        <begin position="184"/>
        <end position="196"/>
    </location>
</feature>
<dbReference type="GO" id="GO:0005524">
    <property type="term" value="F:ATP binding"/>
    <property type="evidence" value="ECO:0007669"/>
    <property type="project" value="UniProtKB-UniRule"/>
</dbReference>
<evidence type="ECO:0000313" key="11">
    <source>
        <dbReference type="EMBL" id="PNR53606.1"/>
    </source>
</evidence>
<evidence type="ECO:0000256" key="3">
    <source>
        <dbReference type="ARBA" id="ARBA00022840"/>
    </source>
</evidence>
<evidence type="ECO:0000313" key="12">
    <source>
        <dbReference type="EnsemblPlants" id="Pp3c5_5310V3.1"/>
    </source>
</evidence>
<dbReference type="EnsemblPlants" id="Pp3c5_5310V3.2">
    <property type="protein sequence ID" value="Pp3c5_5310V3.2"/>
    <property type="gene ID" value="Pp3c5_5310"/>
</dbReference>
<feature type="coiled-coil region" evidence="8">
    <location>
        <begin position="2374"/>
        <end position="2499"/>
    </location>
</feature>
<evidence type="ECO:0000259" key="10">
    <source>
        <dbReference type="PROSITE" id="PS50067"/>
    </source>
</evidence>
<dbReference type="Gene3D" id="3.40.850.10">
    <property type="entry name" value="Kinesin motor domain"/>
    <property type="match status" value="1"/>
</dbReference>
<dbReference type="EMBL" id="ABEU02000005">
    <property type="protein sequence ID" value="PNR53606.1"/>
    <property type="molecule type" value="Genomic_DNA"/>
</dbReference>
<feature type="compositionally biased region" description="Basic and acidic residues" evidence="9">
    <location>
        <begin position="1942"/>
        <end position="1954"/>
    </location>
</feature>
<feature type="coiled-coil region" evidence="8">
    <location>
        <begin position="2235"/>
        <end position="2296"/>
    </location>
</feature>
<feature type="coiled-coil region" evidence="8">
    <location>
        <begin position="2814"/>
        <end position="2841"/>
    </location>
</feature>
<dbReference type="GO" id="GO:0007018">
    <property type="term" value="P:microtubule-based movement"/>
    <property type="evidence" value="ECO:0007669"/>
    <property type="project" value="InterPro"/>
</dbReference>
<reference evidence="11 13" key="1">
    <citation type="journal article" date="2008" name="Science">
        <title>The Physcomitrella genome reveals evolutionary insights into the conquest of land by plants.</title>
        <authorList>
            <person name="Rensing S."/>
            <person name="Lang D."/>
            <person name="Zimmer A."/>
            <person name="Terry A."/>
            <person name="Salamov A."/>
            <person name="Shapiro H."/>
            <person name="Nishiyama T."/>
            <person name="Perroud P.-F."/>
            <person name="Lindquist E."/>
            <person name="Kamisugi Y."/>
            <person name="Tanahashi T."/>
            <person name="Sakakibara K."/>
            <person name="Fujita T."/>
            <person name="Oishi K."/>
            <person name="Shin-I T."/>
            <person name="Kuroki Y."/>
            <person name="Toyoda A."/>
            <person name="Suzuki Y."/>
            <person name="Hashimoto A."/>
            <person name="Yamaguchi K."/>
            <person name="Sugano A."/>
            <person name="Kohara Y."/>
            <person name="Fujiyama A."/>
            <person name="Anterola A."/>
            <person name="Aoki S."/>
            <person name="Ashton N."/>
            <person name="Barbazuk W.B."/>
            <person name="Barker E."/>
            <person name="Bennetzen J."/>
            <person name="Bezanilla M."/>
            <person name="Blankenship R."/>
            <person name="Cho S.H."/>
            <person name="Dutcher S."/>
            <person name="Estelle M."/>
            <person name="Fawcett J.A."/>
            <person name="Gundlach H."/>
            <person name="Hanada K."/>
            <person name="Heyl A."/>
            <person name="Hicks K.A."/>
            <person name="Hugh J."/>
            <person name="Lohr M."/>
            <person name="Mayer K."/>
            <person name="Melkozernov A."/>
            <person name="Murata T."/>
            <person name="Nelson D."/>
            <person name="Pils B."/>
            <person name="Prigge M."/>
            <person name="Reiss B."/>
            <person name="Renner T."/>
            <person name="Rombauts S."/>
            <person name="Rushton P."/>
            <person name="Sanderfoot A."/>
            <person name="Schween G."/>
            <person name="Shiu S.-H."/>
            <person name="Stueber K."/>
            <person name="Theodoulou F.L."/>
            <person name="Tu H."/>
            <person name="Van de Peer Y."/>
            <person name="Verrier P.J."/>
            <person name="Waters E."/>
            <person name="Wood A."/>
            <person name="Yang L."/>
            <person name="Cove D."/>
            <person name="Cuming A."/>
            <person name="Hasebe M."/>
            <person name="Lucas S."/>
            <person name="Mishler D.B."/>
            <person name="Reski R."/>
            <person name="Grigoriev I."/>
            <person name="Quatrano R.S."/>
            <person name="Boore J.L."/>
        </authorList>
    </citation>
    <scope>NUCLEOTIDE SEQUENCE [LARGE SCALE GENOMIC DNA]</scope>
    <source>
        <strain evidence="12 13">cv. Gransden 2004</strain>
    </source>
</reference>
<feature type="compositionally biased region" description="Basic residues" evidence="9">
    <location>
        <begin position="101"/>
        <end position="113"/>
    </location>
</feature>
<feature type="compositionally biased region" description="Polar residues" evidence="9">
    <location>
        <begin position="3041"/>
        <end position="3052"/>
    </location>
</feature>
<dbReference type="PRINTS" id="PR00380">
    <property type="entry name" value="KINESINHEAVY"/>
</dbReference>
<feature type="region of interest" description="Disordered" evidence="9">
    <location>
        <begin position="1447"/>
        <end position="1467"/>
    </location>
</feature>
<evidence type="ECO:0000256" key="8">
    <source>
        <dbReference type="SAM" id="Coils"/>
    </source>
</evidence>
<dbReference type="GO" id="GO:0003777">
    <property type="term" value="F:microtubule motor activity"/>
    <property type="evidence" value="ECO:0007669"/>
    <property type="project" value="InterPro"/>
</dbReference>
<feature type="region of interest" description="Disordered" evidence="9">
    <location>
        <begin position="1930"/>
        <end position="1962"/>
    </location>
</feature>
<feature type="coiled-coil region" evidence="8">
    <location>
        <begin position="1574"/>
        <end position="1706"/>
    </location>
</feature>
<evidence type="ECO:0000256" key="2">
    <source>
        <dbReference type="ARBA" id="ARBA00022741"/>
    </source>
</evidence>
<feature type="compositionally biased region" description="Polar residues" evidence="9">
    <location>
        <begin position="847"/>
        <end position="856"/>
    </location>
</feature>
<evidence type="ECO:0000256" key="5">
    <source>
        <dbReference type="ARBA" id="ARBA00023175"/>
    </source>
</evidence>
<dbReference type="PROSITE" id="PS50067">
    <property type="entry name" value="KINESIN_MOTOR_2"/>
    <property type="match status" value="1"/>
</dbReference>
<dbReference type="FunFam" id="3.40.850.10:FF:000033">
    <property type="entry name" value="Kinesin-like protein KIN-12E"/>
    <property type="match status" value="1"/>
</dbReference>
<dbReference type="KEGG" id="ppp:112282505"/>
<dbReference type="PANTHER" id="PTHR37739">
    <property type="entry name" value="KINESIN-LIKE PROTEIN KIN-12D"/>
    <property type="match status" value="1"/>
</dbReference>
<feature type="coiled-coil region" evidence="8">
    <location>
        <begin position="2900"/>
        <end position="3023"/>
    </location>
</feature>
<keyword evidence="3 7" id="KW-0067">ATP-binding</keyword>
<keyword evidence="4 8" id="KW-0175">Coiled coil</keyword>
<reference evidence="12" key="3">
    <citation type="submission" date="2020-12" db="UniProtKB">
        <authorList>
            <consortium name="EnsemblPlants"/>
        </authorList>
    </citation>
    <scope>IDENTIFICATION</scope>
</reference>